<organism evidence="3 4">
    <name type="scientific">Nitratidesulfovibrio oxamicus</name>
    <dbReference type="NCBI Taxonomy" id="32016"/>
    <lineage>
        <taxon>Bacteria</taxon>
        <taxon>Pseudomonadati</taxon>
        <taxon>Thermodesulfobacteriota</taxon>
        <taxon>Desulfovibrionia</taxon>
        <taxon>Desulfovibrionales</taxon>
        <taxon>Desulfovibrionaceae</taxon>
        <taxon>Nitratidesulfovibrio</taxon>
    </lineage>
</organism>
<dbReference type="Proteomes" id="UP001194469">
    <property type="component" value="Unassembled WGS sequence"/>
</dbReference>
<comment type="caution">
    <text evidence="3">The sequence shown here is derived from an EMBL/GenBank/DDBJ whole genome shotgun (WGS) entry which is preliminary data.</text>
</comment>
<protein>
    <recommendedName>
        <fullName evidence="2">DUF6848 domain-containing protein</fullName>
    </recommendedName>
</protein>
<feature type="domain" description="DUF6848" evidence="2">
    <location>
        <begin position="40"/>
        <end position="116"/>
    </location>
</feature>
<reference evidence="3 4" key="1">
    <citation type="submission" date="2019-08" db="EMBL/GenBank/DDBJ databases">
        <authorList>
            <person name="Luo N."/>
        </authorList>
    </citation>
    <scope>NUCLEOTIDE SEQUENCE [LARGE SCALE GENOMIC DNA]</scope>
    <source>
        <strain evidence="3 4">NCIMB 9442</strain>
    </source>
</reference>
<dbReference type="Pfam" id="PF20941">
    <property type="entry name" value="DUF6848"/>
    <property type="match status" value="1"/>
</dbReference>
<keyword evidence="4" id="KW-1185">Reference proteome</keyword>
<evidence type="ECO:0000259" key="2">
    <source>
        <dbReference type="Pfam" id="PF20941"/>
    </source>
</evidence>
<accession>A0ABS0J0Q2</accession>
<dbReference type="RefSeq" id="WP_196608227.1">
    <property type="nucleotide sequence ID" value="NZ_VRYY01000063.1"/>
</dbReference>
<dbReference type="Gene3D" id="3.30.2220.10">
    <property type="entry name" value="rbstp2171"/>
    <property type="match status" value="1"/>
</dbReference>
<feature type="region of interest" description="Disordered" evidence="1">
    <location>
        <begin position="1"/>
        <end position="23"/>
    </location>
</feature>
<feature type="compositionally biased region" description="Polar residues" evidence="1">
    <location>
        <begin position="1"/>
        <end position="12"/>
    </location>
</feature>
<evidence type="ECO:0000256" key="1">
    <source>
        <dbReference type="SAM" id="MobiDB-lite"/>
    </source>
</evidence>
<dbReference type="InterPro" id="IPR049294">
    <property type="entry name" value="DUF6848"/>
</dbReference>
<name>A0ABS0J0Q2_9BACT</name>
<sequence length="118" mass="12624">MSDPAKTSQAISATPADAEGAAPSGRAYAAFEHSWTDRWADTEVAVSYRFAKPSPTHIKRLQSTAARNPAQASRALILDVIHPEDRERFLADADRYPGLVTTMSSALIKAVGLGDLGN</sequence>
<dbReference type="EMBL" id="VRYY01000063">
    <property type="protein sequence ID" value="MBG3876008.1"/>
    <property type="molecule type" value="Genomic_DNA"/>
</dbReference>
<gene>
    <name evidence="3" type="ORF">FVW20_02940</name>
</gene>
<proteinExistence type="predicted"/>
<evidence type="ECO:0000313" key="4">
    <source>
        <dbReference type="Proteomes" id="UP001194469"/>
    </source>
</evidence>
<evidence type="ECO:0000313" key="3">
    <source>
        <dbReference type="EMBL" id="MBG3876008.1"/>
    </source>
</evidence>